<accession>A0A2T5J784</accession>
<dbReference type="PROSITE" id="PS51257">
    <property type="entry name" value="PROKAR_LIPOPROTEIN"/>
    <property type="match status" value="1"/>
</dbReference>
<dbReference type="NCBIfam" id="TIGR02145">
    <property type="entry name" value="Fib_succ_major"/>
    <property type="match status" value="2"/>
</dbReference>
<protein>
    <submittedName>
        <fullName evidence="3">Uncharacterized protein (TIGR02145 family)</fullName>
    </submittedName>
</protein>
<sequence>MKVKPLLTILSLSLLSACAVKKPTQSAYGSFTDARDGQIYKTIKIGGHTWMAQNLNYKVDGATGYASDQADVKIYGQLYSFYAAQAAVPKGWHLPTAAEWDQLKADCPDLVNKLNIRFGGEYSAGEHMYLGSKATFYTSTHDGMPVITVYINKGDPALYNNRQGIGWQLSVRCVKDEIGSTVTKNYNAGADKIVKEKRKPANQNYGTFTDERDGQVYQTVKVGNQIWMAQNLNYKTDGAQYYGGDEANAKIYGRLYGFYAAQAAVPKGWHLPTAAEWEQLGQACPDLVNTLKISFGGEYGAGKFRYLEGMATFYTSTHDGTPLITMHIDKGDNTLRTNRQGIAWQLSVRCVKDQPAE</sequence>
<reference evidence="3 4" key="1">
    <citation type="submission" date="2018-04" db="EMBL/GenBank/DDBJ databases">
        <title>Genomic Encyclopedia of Archaeal and Bacterial Type Strains, Phase II (KMG-II): from individual species to whole genera.</title>
        <authorList>
            <person name="Goeker M."/>
        </authorList>
    </citation>
    <scope>NUCLEOTIDE SEQUENCE [LARGE SCALE GENOMIC DNA]</scope>
    <source>
        <strain evidence="3 4">DSM 26809</strain>
    </source>
</reference>
<evidence type="ECO:0000256" key="1">
    <source>
        <dbReference type="SAM" id="SignalP"/>
    </source>
</evidence>
<keyword evidence="1" id="KW-0732">Signal</keyword>
<proteinExistence type="predicted"/>
<organism evidence="3 4">
    <name type="scientific">Mucilaginibacter yixingensis</name>
    <dbReference type="NCBI Taxonomy" id="1295612"/>
    <lineage>
        <taxon>Bacteria</taxon>
        <taxon>Pseudomonadati</taxon>
        <taxon>Bacteroidota</taxon>
        <taxon>Sphingobacteriia</taxon>
        <taxon>Sphingobacteriales</taxon>
        <taxon>Sphingobacteriaceae</taxon>
        <taxon>Mucilaginibacter</taxon>
    </lineage>
</organism>
<dbReference type="OrthoDB" id="9805760at2"/>
<feature type="domain" description="Fibrobacter succinogenes major paralogous" evidence="2">
    <location>
        <begin position="220"/>
        <end position="283"/>
    </location>
</feature>
<dbReference type="EMBL" id="QAOQ01000006">
    <property type="protein sequence ID" value="PTQ94969.1"/>
    <property type="molecule type" value="Genomic_DNA"/>
</dbReference>
<gene>
    <name evidence="3" type="ORF">C8P68_106183</name>
</gene>
<dbReference type="Proteomes" id="UP000244168">
    <property type="component" value="Unassembled WGS sequence"/>
</dbReference>
<comment type="caution">
    <text evidence="3">The sequence shown here is derived from an EMBL/GenBank/DDBJ whole genome shotgun (WGS) entry which is preliminary data.</text>
</comment>
<dbReference type="InterPro" id="IPR011871">
    <property type="entry name" value="Fib_succ_major"/>
</dbReference>
<feature type="chain" id="PRO_5015420687" evidence="1">
    <location>
        <begin position="20"/>
        <end position="357"/>
    </location>
</feature>
<name>A0A2T5J784_9SPHI</name>
<evidence type="ECO:0000313" key="3">
    <source>
        <dbReference type="EMBL" id="PTQ94969.1"/>
    </source>
</evidence>
<evidence type="ECO:0000313" key="4">
    <source>
        <dbReference type="Proteomes" id="UP000244168"/>
    </source>
</evidence>
<dbReference type="Pfam" id="PF09603">
    <property type="entry name" value="Fib_succ_major"/>
    <property type="match status" value="2"/>
</dbReference>
<feature type="domain" description="Fibrobacter succinogenes major paralogous" evidence="2">
    <location>
        <begin position="43"/>
        <end position="105"/>
    </location>
</feature>
<evidence type="ECO:0000259" key="2">
    <source>
        <dbReference type="Pfam" id="PF09603"/>
    </source>
</evidence>
<feature type="signal peptide" evidence="1">
    <location>
        <begin position="1"/>
        <end position="19"/>
    </location>
</feature>
<keyword evidence="4" id="KW-1185">Reference proteome</keyword>
<dbReference type="RefSeq" id="WP_107829771.1">
    <property type="nucleotide sequence ID" value="NZ_CP160205.1"/>
</dbReference>
<dbReference type="AlphaFoldDB" id="A0A2T5J784"/>